<keyword evidence="2" id="KW-1133">Transmembrane helix</keyword>
<evidence type="ECO:0000259" key="3">
    <source>
        <dbReference type="Pfam" id="PF00535"/>
    </source>
</evidence>
<dbReference type="OrthoDB" id="9810303at2"/>
<organism evidence="4 5">
    <name type="scientific">Syntrophotalea carbinolica (strain DSM 2380 / NBRC 103641 / GraBd1)</name>
    <name type="common">Pelobacter carbinolicus</name>
    <dbReference type="NCBI Taxonomy" id="338963"/>
    <lineage>
        <taxon>Bacteria</taxon>
        <taxon>Pseudomonadati</taxon>
        <taxon>Thermodesulfobacteriota</taxon>
        <taxon>Desulfuromonadia</taxon>
        <taxon>Desulfuromonadales</taxon>
        <taxon>Syntrophotaleaceae</taxon>
        <taxon>Syntrophotalea</taxon>
    </lineage>
</organism>
<name>Q3A8I5_SYNC1</name>
<proteinExistence type="predicted"/>
<dbReference type="Gene3D" id="3.90.550.10">
    <property type="entry name" value="Spore Coat Polysaccharide Biosynthesis Protein SpsA, Chain A"/>
    <property type="match status" value="1"/>
</dbReference>
<reference evidence="4 5" key="2">
    <citation type="journal article" date="2012" name="BMC Genomics">
        <title>The genome of Pelobacter carbinolicus reveals surprising metabolic capabilities and physiological features.</title>
        <authorList>
            <person name="Aklujkar M."/>
            <person name="Haveman S.A."/>
            <person name="Didonato R.Jr."/>
            <person name="Chertkov O."/>
            <person name="Han C.S."/>
            <person name="Land M.L."/>
            <person name="Brown P."/>
            <person name="Lovley D.R."/>
        </authorList>
    </citation>
    <scope>NUCLEOTIDE SEQUENCE [LARGE SCALE GENOMIC DNA]</scope>
    <source>
        <strain evidence="5">DSM 2380 / NBRC 103641 / GraBd1</strain>
    </source>
</reference>
<dbReference type="AlphaFoldDB" id="Q3A8I5"/>
<feature type="domain" description="Glycosyltransferase 2-like" evidence="3">
    <location>
        <begin position="8"/>
        <end position="133"/>
    </location>
</feature>
<sequence>MTKLIIQIPCYNEEQTLEIALRQLPRSLPGIDCVEWLIIDDGSTDRTVEVARACGVDHIVSHPRNLGLARAFMTGLEAALKAGADIIVNTDADNQYEASDIPKLLEPILQQRAELVIGARPISTTEHFSPIKKLLQKFGSWVVRQASGTAVDDAPSGFRAISRTAATRLVVFNRYTYTLETIIQAGRQGMAIASVPIRTNEDLRPSRLVKSIRSYVQRSLQTILRISVIYSPGRFFAALAVLAGLAGVFFMGRFGWFFLQGAEDSHVPSVVLGLAGMGAALLLAIVGILADLLAVNRKLLEDVRRRLIELSLDGAASKPPCDATQRVASPLPADTKATGSNTQTPCSPKQPL</sequence>
<dbReference type="CDD" id="cd04179">
    <property type="entry name" value="DPM_DPG-synthase_like"/>
    <property type="match status" value="1"/>
</dbReference>
<feature type="region of interest" description="Disordered" evidence="1">
    <location>
        <begin position="316"/>
        <end position="352"/>
    </location>
</feature>
<feature type="transmembrane region" description="Helical" evidence="2">
    <location>
        <begin position="271"/>
        <end position="295"/>
    </location>
</feature>
<dbReference type="eggNOG" id="COG1215">
    <property type="taxonomic scope" value="Bacteria"/>
</dbReference>
<dbReference type="InterPro" id="IPR029044">
    <property type="entry name" value="Nucleotide-diphossugar_trans"/>
</dbReference>
<evidence type="ECO:0000313" key="4">
    <source>
        <dbReference type="EMBL" id="ABA87307.1"/>
    </source>
</evidence>
<accession>Q3A8I5</accession>
<dbReference type="EMBL" id="CP000142">
    <property type="protein sequence ID" value="ABA87307.1"/>
    <property type="molecule type" value="Genomic_DNA"/>
</dbReference>
<evidence type="ECO:0000256" key="2">
    <source>
        <dbReference type="SAM" id="Phobius"/>
    </source>
</evidence>
<dbReference type="Pfam" id="PF00535">
    <property type="entry name" value="Glycos_transf_2"/>
    <property type="match status" value="1"/>
</dbReference>
<dbReference type="GO" id="GO:0016740">
    <property type="term" value="F:transferase activity"/>
    <property type="evidence" value="ECO:0007669"/>
    <property type="project" value="UniProtKB-KW"/>
</dbReference>
<keyword evidence="2" id="KW-0472">Membrane</keyword>
<evidence type="ECO:0000313" key="5">
    <source>
        <dbReference type="Proteomes" id="UP000002534"/>
    </source>
</evidence>
<protein>
    <submittedName>
        <fullName evidence="4">Undecaprenyl-phosphate glycosyltransferase, putative</fullName>
    </submittedName>
</protein>
<keyword evidence="4" id="KW-0808">Transferase</keyword>
<dbReference type="RefSeq" id="WP_011339691.1">
    <property type="nucleotide sequence ID" value="NC_007498.2"/>
</dbReference>
<dbReference type="SUPFAM" id="SSF53448">
    <property type="entry name" value="Nucleotide-diphospho-sugar transferases"/>
    <property type="match status" value="1"/>
</dbReference>
<feature type="compositionally biased region" description="Polar residues" evidence="1">
    <location>
        <begin position="337"/>
        <end position="352"/>
    </location>
</feature>
<dbReference type="PANTHER" id="PTHR48090">
    <property type="entry name" value="UNDECAPRENYL-PHOSPHATE 4-DEOXY-4-FORMAMIDO-L-ARABINOSE TRANSFERASE-RELATED"/>
    <property type="match status" value="1"/>
</dbReference>
<reference evidence="5" key="1">
    <citation type="submission" date="2005-10" db="EMBL/GenBank/DDBJ databases">
        <title>Complete sequence of Pelobacter carbinolicus DSM 2380.</title>
        <authorList>
            <person name="Copeland A."/>
            <person name="Lucas S."/>
            <person name="Lapidus A."/>
            <person name="Barry K."/>
            <person name="Detter J.C."/>
            <person name="Glavina T."/>
            <person name="Hammon N."/>
            <person name="Israni S."/>
            <person name="Pitluck S."/>
            <person name="Chertkov O."/>
            <person name="Schmutz J."/>
            <person name="Larimer F."/>
            <person name="Land M."/>
            <person name="Kyrpides N."/>
            <person name="Ivanova N."/>
            <person name="Richardson P."/>
        </authorList>
    </citation>
    <scope>NUCLEOTIDE SEQUENCE [LARGE SCALE GENOMIC DNA]</scope>
    <source>
        <strain evidence="5">DSM 2380 / NBRC 103641 / GraBd1</strain>
    </source>
</reference>
<gene>
    <name evidence="4" type="ordered locus">Pcar_0044</name>
</gene>
<keyword evidence="2" id="KW-0812">Transmembrane</keyword>
<dbReference type="KEGG" id="pca:Pcar_0044"/>
<dbReference type="InterPro" id="IPR050256">
    <property type="entry name" value="Glycosyltransferase_2"/>
</dbReference>
<dbReference type="HOGENOM" id="CLU_033536_7_4_7"/>
<keyword evidence="5" id="KW-1185">Reference proteome</keyword>
<dbReference type="CAZy" id="GT2">
    <property type="family name" value="Glycosyltransferase Family 2"/>
</dbReference>
<feature type="transmembrane region" description="Helical" evidence="2">
    <location>
        <begin position="235"/>
        <end position="259"/>
    </location>
</feature>
<dbReference type="PANTHER" id="PTHR48090:SF6">
    <property type="entry name" value="SLR5056 PROTEIN"/>
    <property type="match status" value="1"/>
</dbReference>
<dbReference type="Proteomes" id="UP000002534">
    <property type="component" value="Chromosome"/>
</dbReference>
<evidence type="ECO:0000256" key="1">
    <source>
        <dbReference type="SAM" id="MobiDB-lite"/>
    </source>
</evidence>
<dbReference type="InterPro" id="IPR001173">
    <property type="entry name" value="Glyco_trans_2-like"/>
</dbReference>
<dbReference type="STRING" id="338963.Pcar_0044"/>